<evidence type="ECO:0000313" key="7">
    <source>
        <dbReference type="Proteomes" id="UP001182556"/>
    </source>
</evidence>
<evidence type="ECO:0000259" key="5">
    <source>
        <dbReference type="Pfam" id="PF24842"/>
    </source>
</evidence>
<dbReference type="AlphaFoldDB" id="A0AAD9CWQ6"/>
<feature type="domain" description="Ubiquitin fusion degradation protein UFD1 N-terminal subdomain 1" evidence="4">
    <location>
        <begin position="45"/>
        <end position="145"/>
    </location>
</feature>
<dbReference type="GO" id="GO:0006511">
    <property type="term" value="P:ubiquitin-dependent protein catabolic process"/>
    <property type="evidence" value="ECO:0007669"/>
    <property type="project" value="InterPro"/>
</dbReference>
<proteinExistence type="inferred from homology"/>
<feature type="compositionally biased region" description="Polar residues" evidence="3">
    <location>
        <begin position="275"/>
        <end position="287"/>
    </location>
</feature>
<keyword evidence="7" id="KW-1185">Reference proteome</keyword>
<keyword evidence="2" id="KW-0833">Ubl conjugation pathway</keyword>
<dbReference type="GO" id="GO:0036503">
    <property type="term" value="P:ERAD pathway"/>
    <property type="evidence" value="ECO:0007669"/>
    <property type="project" value="TreeGrafter"/>
</dbReference>
<gene>
    <name evidence="6" type="ORF">DB88DRAFT_490966</name>
</gene>
<evidence type="ECO:0000256" key="3">
    <source>
        <dbReference type="SAM" id="MobiDB-lite"/>
    </source>
</evidence>
<dbReference type="GO" id="GO:0031593">
    <property type="term" value="F:polyubiquitin modification-dependent protein binding"/>
    <property type="evidence" value="ECO:0007669"/>
    <property type="project" value="TreeGrafter"/>
</dbReference>
<reference evidence="6" key="1">
    <citation type="submission" date="2023-02" db="EMBL/GenBank/DDBJ databases">
        <title>Identification and recombinant expression of a fungal hydrolase from Papiliotrema laurentii that hydrolyzes apple cutin and clears colloidal polyester polyurethane.</title>
        <authorList>
            <consortium name="DOE Joint Genome Institute"/>
            <person name="Roman V.A."/>
            <person name="Bojanowski C."/>
            <person name="Crable B.R."/>
            <person name="Wagner D.N."/>
            <person name="Hung C.S."/>
            <person name="Nadeau L.J."/>
            <person name="Schratz L."/>
            <person name="Haridas S."/>
            <person name="Pangilinan J."/>
            <person name="Lipzen A."/>
            <person name="Na H."/>
            <person name="Yan M."/>
            <person name="Ng V."/>
            <person name="Grigoriev I.V."/>
            <person name="Spatafora J.W."/>
            <person name="Barlow D."/>
            <person name="Biffinger J."/>
            <person name="Kelley-Loughnane N."/>
            <person name="Varaljay V.A."/>
            <person name="Crookes-Goodson W.J."/>
        </authorList>
    </citation>
    <scope>NUCLEOTIDE SEQUENCE</scope>
    <source>
        <strain evidence="6">5307AH</strain>
    </source>
</reference>
<feature type="region of interest" description="Disordered" evidence="3">
    <location>
        <begin position="352"/>
        <end position="433"/>
    </location>
</feature>
<accession>A0AAD9CWQ6</accession>
<dbReference type="InterPro" id="IPR042299">
    <property type="entry name" value="Ufd1-like_Nn"/>
</dbReference>
<dbReference type="InterPro" id="IPR055417">
    <property type="entry name" value="UFD1_N1"/>
</dbReference>
<name>A0AAD9CWQ6_PAPLA</name>
<protein>
    <submittedName>
        <fullName evidence="6">Ubiquitin fusion degradation protein UFD1-domain-containing protein</fullName>
    </submittedName>
</protein>
<comment type="similarity">
    <text evidence="1">Belongs to the UFD1 family.</text>
</comment>
<comment type="caution">
    <text evidence="6">The sequence shown here is derived from an EMBL/GenBank/DDBJ whole genome shotgun (WGS) entry which is preliminary data.</text>
</comment>
<dbReference type="EMBL" id="JAODAN010000006">
    <property type="protein sequence ID" value="KAK1923374.1"/>
    <property type="molecule type" value="Genomic_DNA"/>
</dbReference>
<dbReference type="GO" id="GO:0034098">
    <property type="term" value="C:VCP-NPL4-UFD1 AAA ATPase complex"/>
    <property type="evidence" value="ECO:0007669"/>
    <property type="project" value="TreeGrafter"/>
</dbReference>
<dbReference type="PANTHER" id="PTHR12555">
    <property type="entry name" value="UBIQUITIN FUSION DEGRADATON PROTEIN 1"/>
    <property type="match status" value="1"/>
</dbReference>
<dbReference type="Gene3D" id="2.40.40.50">
    <property type="entry name" value="Ubiquitin fusion degradation protein UFD1, N-terminal domain"/>
    <property type="match status" value="1"/>
</dbReference>
<evidence type="ECO:0000256" key="1">
    <source>
        <dbReference type="ARBA" id="ARBA00006043"/>
    </source>
</evidence>
<sequence length="463" mass="49926">MNHGYDDDDDDIDYPPVNRGGPSGLLAQLMGGGFQGFQRPSLGAYDEYFKAYSVAIMGGKERPELLYGGKIIMPPSALAKLSALDVPGPWTFQLRNPRNPHVNMTHAGVLEFIADEGIVHLPAWMMKTLNLNEGDPIRVGGAALPKGKRVKIQAQSTDFLQVSDAKAVLESALRFYSTLTKGDIIEITYNSLTFEFLIMEILPEGPGISIIDTDLEVDFETPVGYVEPPRPAPAPVPTMADKLKIDLGGTTSASAGSSRPLSRASGAGGSGESTPLESFTGVGQSLSGKKVRGKGLAKKIEEVDSSSKINRNDGPKIITPDSLGDTDRKVPAALILPEGKFFFGFKYIPFDPSKAPKKADETEAKPNDPFSGQGNLLKRRRGDATPVPTPSERPAEQVKEEAKEDPWAKLGSGNSLRPKPKTPPPEPPQPTRQEVIDATMLDEDDFWAADDGDEDDVIEIDSD</sequence>
<dbReference type="Gene3D" id="3.10.330.10">
    <property type="match status" value="1"/>
</dbReference>
<feature type="region of interest" description="Disordered" evidence="3">
    <location>
        <begin position="249"/>
        <end position="323"/>
    </location>
</feature>
<evidence type="ECO:0000256" key="2">
    <source>
        <dbReference type="ARBA" id="ARBA00022786"/>
    </source>
</evidence>
<evidence type="ECO:0000259" key="4">
    <source>
        <dbReference type="Pfam" id="PF03152"/>
    </source>
</evidence>
<feature type="compositionally biased region" description="Basic and acidic residues" evidence="3">
    <location>
        <begin position="393"/>
        <end position="407"/>
    </location>
</feature>
<feature type="compositionally biased region" description="Basic and acidic residues" evidence="3">
    <location>
        <begin position="357"/>
        <end position="366"/>
    </location>
</feature>
<feature type="compositionally biased region" description="Pro residues" evidence="3">
    <location>
        <begin position="421"/>
        <end position="430"/>
    </location>
</feature>
<dbReference type="InterPro" id="IPR004854">
    <property type="entry name" value="Ufd1-like"/>
</dbReference>
<dbReference type="Pfam" id="PF03152">
    <property type="entry name" value="UFD1_N1"/>
    <property type="match status" value="1"/>
</dbReference>
<organism evidence="6 7">
    <name type="scientific">Papiliotrema laurentii</name>
    <name type="common">Cryptococcus laurentii</name>
    <dbReference type="NCBI Taxonomy" id="5418"/>
    <lineage>
        <taxon>Eukaryota</taxon>
        <taxon>Fungi</taxon>
        <taxon>Dikarya</taxon>
        <taxon>Basidiomycota</taxon>
        <taxon>Agaricomycotina</taxon>
        <taxon>Tremellomycetes</taxon>
        <taxon>Tremellales</taxon>
        <taxon>Rhynchogastremaceae</taxon>
        <taxon>Papiliotrema</taxon>
    </lineage>
</organism>
<feature type="domain" description="Ubiquitin fusion degradation protein UFD1 N-terminal subdomain 2" evidence="5">
    <location>
        <begin position="146"/>
        <end position="222"/>
    </location>
</feature>
<dbReference type="Pfam" id="PF24842">
    <property type="entry name" value="UFD1_N2"/>
    <property type="match status" value="1"/>
</dbReference>
<dbReference type="Proteomes" id="UP001182556">
    <property type="component" value="Unassembled WGS sequence"/>
</dbReference>
<dbReference type="PANTHER" id="PTHR12555:SF13">
    <property type="entry name" value="UBIQUITIN RECOGNITION FACTOR IN ER-ASSOCIATED DEGRADATION PROTEIN 1"/>
    <property type="match status" value="1"/>
</dbReference>
<feature type="compositionally biased region" description="Low complexity" evidence="3">
    <location>
        <begin position="249"/>
        <end position="265"/>
    </location>
</feature>
<evidence type="ECO:0000313" key="6">
    <source>
        <dbReference type="EMBL" id="KAK1923374.1"/>
    </source>
</evidence>
<dbReference type="InterPro" id="IPR055418">
    <property type="entry name" value="UFD1_N2"/>
</dbReference>